<dbReference type="STRING" id="1041930.Mtc_0711"/>
<gene>
    <name evidence="1" type="ordered locus">Mtc_0711</name>
</gene>
<proteinExistence type="predicted"/>
<dbReference type="GeneID" id="41009238"/>
<dbReference type="AlphaFoldDB" id="H8I8J9"/>
<dbReference type="RefSeq" id="WP_014405314.1">
    <property type="nucleotide sequence ID" value="NC_017034.1"/>
</dbReference>
<reference evidence="1 2" key="1">
    <citation type="journal article" date="2012" name="J. Bacteriol.">
        <title>Complete genome sequence of a thermophilic methanogen, Methanocella conradii HZ254, isolated from Chinese rice field soil.</title>
        <authorList>
            <person name="Lu Z."/>
            <person name="Lu Y."/>
        </authorList>
    </citation>
    <scope>NUCLEOTIDE SEQUENCE [LARGE SCALE GENOMIC DNA]</scope>
    <source>
        <strain evidence="2">DSM 24694 / JCM 17849 / CGMCC 1.5162 / HZ254</strain>
    </source>
</reference>
<evidence type="ECO:0000313" key="2">
    <source>
        <dbReference type="Proteomes" id="UP000005233"/>
    </source>
</evidence>
<name>H8I8J9_METCZ</name>
<dbReference type="HOGENOM" id="CLU_2447664_0_0_2"/>
<keyword evidence="2" id="KW-1185">Reference proteome</keyword>
<dbReference type="eggNOG" id="arCOG12586">
    <property type="taxonomic scope" value="Archaea"/>
</dbReference>
<evidence type="ECO:0000313" key="1">
    <source>
        <dbReference type="EMBL" id="AFC99475.1"/>
    </source>
</evidence>
<accession>H8I8J9</accession>
<sequence>MRFKSIIMLASIAILVATGIGNALATTYTYTGGDGILKTTYNGPNSVSLDKTVSGYATPRYDDVLQWLNTYKNAQGSAVMAFTSVNVLG</sequence>
<dbReference type="KEGG" id="mez:Mtc_0711"/>
<dbReference type="EMBL" id="CP003243">
    <property type="protein sequence ID" value="AFC99475.1"/>
    <property type="molecule type" value="Genomic_DNA"/>
</dbReference>
<protein>
    <submittedName>
        <fullName evidence="1">Uncharacterized protein</fullName>
    </submittedName>
</protein>
<organism evidence="1 2">
    <name type="scientific">Methanocella conradii (strain DSM 24694 / JCM 17849 / CGMCC 1.5162 / HZ254)</name>
    <dbReference type="NCBI Taxonomy" id="1041930"/>
    <lineage>
        <taxon>Archaea</taxon>
        <taxon>Methanobacteriati</taxon>
        <taxon>Methanobacteriota</taxon>
        <taxon>Stenosarchaea group</taxon>
        <taxon>Methanomicrobia</taxon>
        <taxon>Methanocellales</taxon>
        <taxon>Methanocellaceae</taxon>
        <taxon>Methanocella</taxon>
    </lineage>
</organism>
<dbReference type="Proteomes" id="UP000005233">
    <property type="component" value="Chromosome"/>
</dbReference>